<dbReference type="InterPro" id="IPR056884">
    <property type="entry name" value="NPHP3-like_N"/>
</dbReference>
<proteinExistence type="predicted"/>
<name>A0AAD5UXF1_9APHY</name>
<dbReference type="Gene3D" id="3.40.50.300">
    <property type="entry name" value="P-loop containing nucleotide triphosphate hydrolases"/>
    <property type="match status" value="1"/>
</dbReference>
<evidence type="ECO:0000313" key="3">
    <source>
        <dbReference type="EMBL" id="KAJ3479167.1"/>
    </source>
</evidence>
<dbReference type="EMBL" id="JANAWD010000458">
    <property type="protein sequence ID" value="KAJ3479167.1"/>
    <property type="molecule type" value="Genomic_DNA"/>
</dbReference>
<reference evidence="3" key="1">
    <citation type="submission" date="2022-07" db="EMBL/GenBank/DDBJ databases">
        <title>Genome Sequence of Physisporinus lineatus.</title>
        <authorList>
            <person name="Buettner E."/>
        </authorList>
    </citation>
    <scope>NUCLEOTIDE SEQUENCE</scope>
    <source>
        <strain evidence="3">VT162</strain>
    </source>
</reference>
<dbReference type="Proteomes" id="UP001212997">
    <property type="component" value="Unassembled WGS sequence"/>
</dbReference>
<dbReference type="InterPro" id="IPR059179">
    <property type="entry name" value="MLKL-like_MCAfunc"/>
</dbReference>
<dbReference type="PANTHER" id="PTHR10039:SF17">
    <property type="entry name" value="FUNGAL STAND N-TERMINAL GOODBYE DOMAIN-CONTAINING PROTEIN-RELATED"/>
    <property type="match status" value="1"/>
</dbReference>
<dbReference type="AlphaFoldDB" id="A0AAD5UXF1"/>
<dbReference type="CDD" id="cd21037">
    <property type="entry name" value="MLKL_NTD"/>
    <property type="match status" value="1"/>
</dbReference>
<accession>A0AAD5UXF1</accession>
<dbReference type="PROSITE" id="PS50837">
    <property type="entry name" value="NACHT"/>
    <property type="match status" value="1"/>
</dbReference>
<dbReference type="Gene3D" id="1.20.930.20">
    <property type="entry name" value="Adaptor protein Cbl, N-terminal domain"/>
    <property type="match status" value="1"/>
</dbReference>
<dbReference type="InterPro" id="IPR027417">
    <property type="entry name" value="P-loop_NTPase"/>
</dbReference>
<feature type="domain" description="NACHT" evidence="2">
    <location>
        <begin position="238"/>
        <end position="384"/>
    </location>
</feature>
<sequence>MKLIDKTLRKLRPSEATRQTAMDTLITSLRVLETLSDGIPAIGDPVKAAISTAIQLLEQVEAARGNAETFSRLNQSITTLTEGLLKPLKNSGLDPSQYPDGLQEGIIDLTNHLNAICQEILRKSKRNPFVRFVGASKDAGDIIEFKDRINSAIQRFNIVGLVTAQIQAAQLQAQADQIRVNQENAKYRDLIDNLPRAKDASWNAGRSNAPVSCFEGTREGVLRMITNWIDDTTPDAPRVFWLNGLAGIGKSTIARTVAESASQRGILGGSFFFSRNDNELSSVRLLFPTLAYQLAHHDATYLVTIAHALERDGDLGHKDAPTQFKELFLDPIVGSSHKPTVLLVVLDALDEALPEEPVKRILRLLLSVDVPFAIRIFLTSRPEAHIRLVFDTDKHHTRCVLHNIEDSIVEGDIRRFLEFKLPEIPRELGISLPDWPSASDLDTVVAKSGRLFIFATTVVRFIAENRIPDPQGHLTRFLDSQAPIGPSIYQQLDQLYLHVLQSAIAGVDDSTYIDCLRATLSSIVLFRNPIPLASLAKLIGRDPNEVLLSLYHLHSIILVPSTIQDTPKIYHLSFPDFITDSSRCTDEKFYVDVQSQETSLLIQCLGTMMKLLHFNMGGFDMGPYTSTDFDWEGNPITPIIKSMSNKDISLDNLISPELGYACQFWCSHLLKIVNSTPEILDQLKAFFFGSFLFWVETMSLLGLIDSARTAIKDAHQWATVTRI</sequence>
<comment type="caution">
    <text evidence="3">The sequence shown here is derived from an EMBL/GenBank/DDBJ whole genome shotgun (WGS) entry which is preliminary data.</text>
</comment>
<keyword evidence="4" id="KW-1185">Reference proteome</keyword>
<evidence type="ECO:0000256" key="1">
    <source>
        <dbReference type="ARBA" id="ARBA00022737"/>
    </source>
</evidence>
<dbReference type="InterPro" id="IPR036537">
    <property type="entry name" value="Adaptor_Cbl_N_dom_sf"/>
</dbReference>
<protein>
    <recommendedName>
        <fullName evidence="2">NACHT domain-containing protein</fullName>
    </recommendedName>
</protein>
<organism evidence="3 4">
    <name type="scientific">Meripilus lineatus</name>
    <dbReference type="NCBI Taxonomy" id="2056292"/>
    <lineage>
        <taxon>Eukaryota</taxon>
        <taxon>Fungi</taxon>
        <taxon>Dikarya</taxon>
        <taxon>Basidiomycota</taxon>
        <taxon>Agaricomycotina</taxon>
        <taxon>Agaricomycetes</taxon>
        <taxon>Polyporales</taxon>
        <taxon>Meripilaceae</taxon>
        <taxon>Meripilus</taxon>
    </lineage>
</organism>
<keyword evidence="1" id="KW-0677">Repeat</keyword>
<dbReference type="Pfam" id="PF24883">
    <property type="entry name" value="NPHP3_N"/>
    <property type="match status" value="1"/>
</dbReference>
<dbReference type="InterPro" id="IPR007111">
    <property type="entry name" value="NACHT_NTPase"/>
</dbReference>
<dbReference type="PANTHER" id="PTHR10039">
    <property type="entry name" value="AMELOGENIN"/>
    <property type="match status" value="1"/>
</dbReference>
<dbReference type="SUPFAM" id="SSF52540">
    <property type="entry name" value="P-loop containing nucleoside triphosphate hydrolases"/>
    <property type="match status" value="1"/>
</dbReference>
<evidence type="ECO:0000313" key="4">
    <source>
        <dbReference type="Proteomes" id="UP001212997"/>
    </source>
</evidence>
<gene>
    <name evidence="3" type="ORF">NLI96_g9259</name>
</gene>
<dbReference type="GO" id="GO:0007166">
    <property type="term" value="P:cell surface receptor signaling pathway"/>
    <property type="evidence" value="ECO:0007669"/>
    <property type="project" value="InterPro"/>
</dbReference>
<evidence type="ECO:0000259" key="2">
    <source>
        <dbReference type="PROSITE" id="PS50837"/>
    </source>
</evidence>